<dbReference type="Proteomes" id="UP000185812">
    <property type="component" value="Unassembled WGS sequence"/>
</dbReference>
<evidence type="ECO:0000313" key="2">
    <source>
        <dbReference type="Proteomes" id="UP000185812"/>
    </source>
</evidence>
<dbReference type="STRING" id="633813.SAMN04488087_1929"/>
<keyword evidence="2" id="KW-1185">Reference proteome</keyword>
<accession>A0A1M6V7P6</accession>
<dbReference type="SUPFAM" id="SSF69047">
    <property type="entry name" value="Hypothetical protein YjbJ"/>
    <property type="match status" value="1"/>
</dbReference>
<evidence type="ECO:0000313" key="1">
    <source>
        <dbReference type="EMBL" id="SHK77415.1"/>
    </source>
</evidence>
<name>A0A1M6V7P6_9BACT</name>
<dbReference type="Gene3D" id="1.10.1470.10">
    <property type="entry name" value="YjbJ"/>
    <property type="match status" value="1"/>
</dbReference>
<sequence>MATRRMEESWERTKEQIRVIWGDVLSDQELQKARGNLHAMVSLIHEKTGESREEILQKMEALL</sequence>
<dbReference type="RefSeq" id="WP_072715768.1">
    <property type="nucleotide sequence ID" value="NZ_FRAU01000006.1"/>
</dbReference>
<evidence type="ECO:0008006" key="3">
    <source>
        <dbReference type="Google" id="ProtNLM"/>
    </source>
</evidence>
<dbReference type="OrthoDB" id="1494782at2"/>
<organism evidence="1 2">
    <name type="scientific">Rhodothermus profundi</name>
    <dbReference type="NCBI Taxonomy" id="633813"/>
    <lineage>
        <taxon>Bacteria</taxon>
        <taxon>Pseudomonadati</taxon>
        <taxon>Rhodothermota</taxon>
        <taxon>Rhodothermia</taxon>
        <taxon>Rhodothermales</taxon>
        <taxon>Rhodothermaceae</taxon>
        <taxon>Rhodothermus</taxon>
    </lineage>
</organism>
<gene>
    <name evidence="1" type="ORF">SAMN04488087_1929</name>
</gene>
<proteinExistence type="predicted"/>
<protein>
    <recommendedName>
        <fullName evidence="3">General stress protein CsbD</fullName>
    </recommendedName>
</protein>
<dbReference type="AlphaFoldDB" id="A0A1M6V7P6"/>
<reference evidence="2" key="1">
    <citation type="submission" date="2016-11" db="EMBL/GenBank/DDBJ databases">
        <authorList>
            <person name="Varghese N."/>
            <person name="Submissions S."/>
        </authorList>
    </citation>
    <scope>NUCLEOTIDE SEQUENCE [LARGE SCALE GENOMIC DNA]</scope>
    <source>
        <strain evidence="2">DSM 22212</strain>
    </source>
</reference>
<dbReference type="EMBL" id="FRAU01000006">
    <property type="protein sequence ID" value="SHK77415.1"/>
    <property type="molecule type" value="Genomic_DNA"/>
</dbReference>
<dbReference type="InterPro" id="IPR036629">
    <property type="entry name" value="YjbJ_sf"/>
</dbReference>